<dbReference type="GO" id="GO:0016020">
    <property type="term" value="C:membrane"/>
    <property type="evidence" value="ECO:0007669"/>
    <property type="project" value="TreeGrafter"/>
</dbReference>
<keyword evidence="3" id="KW-1185">Reference proteome</keyword>
<feature type="domain" description="AB hydrolase-1" evidence="1">
    <location>
        <begin position="42"/>
        <end position="285"/>
    </location>
</feature>
<dbReference type="Gene3D" id="3.40.50.1820">
    <property type="entry name" value="alpha/beta hydrolase"/>
    <property type="match status" value="1"/>
</dbReference>
<dbReference type="AlphaFoldDB" id="A0A4V2JES1"/>
<name>A0A4V2JES1_9MICO</name>
<reference evidence="3" key="1">
    <citation type="submission" date="2019-02" db="EMBL/GenBank/DDBJ databases">
        <title>Glaciihabitans arcticus sp. nov., a psychrotolerant bacterium isolated from polar soil.</title>
        <authorList>
            <person name="Dahal R.H."/>
        </authorList>
    </citation>
    <scope>NUCLEOTIDE SEQUENCE [LARGE SCALE GENOMIC DNA]</scope>
    <source>
        <strain evidence="3">RP-3-7</strain>
    </source>
</reference>
<dbReference type="RefSeq" id="WP_130980779.1">
    <property type="nucleotide sequence ID" value="NZ_SISG01000001.1"/>
</dbReference>
<dbReference type="SUPFAM" id="SSF53474">
    <property type="entry name" value="alpha/beta-Hydrolases"/>
    <property type="match status" value="1"/>
</dbReference>
<dbReference type="EMBL" id="SISG01000001">
    <property type="protein sequence ID" value="TBN56669.1"/>
    <property type="molecule type" value="Genomic_DNA"/>
</dbReference>
<keyword evidence="2" id="KW-0378">Hydrolase</keyword>
<organism evidence="2 3">
    <name type="scientific">Glaciihabitans arcticus</name>
    <dbReference type="NCBI Taxonomy" id="2668039"/>
    <lineage>
        <taxon>Bacteria</taxon>
        <taxon>Bacillati</taxon>
        <taxon>Actinomycetota</taxon>
        <taxon>Actinomycetes</taxon>
        <taxon>Micrococcales</taxon>
        <taxon>Microbacteriaceae</taxon>
        <taxon>Glaciihabitans</taxon>
    </lineage>
</organism>
<evidence type="ECO:0000313" key="2">
    <source>
        <dbReference type="EMBL" id="TBN56669.1"/>
    </source>
</evidence>
<dbReference type="PANTHER" id="PTHR43798">
    <property type="entry name" value="MONOACYLGLYCEROL LIPASE"/>
    <property type="match status" value="1"/>
</dbReference>
<protein>
    <submittedName>
        <fullName evidence="2">Alpha/beta hydrolase</fullName>
    </submittedName>
</protein>
<dbReference type="InterPro" id="IPR050266">
    <property type="entry name" value="AB_hydrolase_sf"/>
</dbReference>
<comment type="caution">
    <text evidence="2">The sequence shown here is derived from an EMBL/GenBank/DDBJ whole genome shotgun (WGS) entry which is preliminary data.</text>
</comment>
<dbReference type="InterPro" id="IPR000639">
    <property type="entry name" value="Epox_hydrolase-like"/>
</dbReference>
<evidence type="ECO:0000313" key="3">
    <source>
        <dbReference type="Proteomes" id="UP000294194"/>
    </source>
</evidence>
<dbReference type="Pfam" id="PF12697">
    <property type="entry name" value="Abhydrolase_6"/>
    <property type="match status" value="1"/>
</dbReference>
<evidence type="ECO:0000259" key="1">
    <source>
        <dbReference type="Pfam" id="PF12697"/>
    </source>
</evidence>
<accession>A0A4V2JES1</accession>
<sequence>MTVHSPFASLLDELEITTDVVTVLGSETHYWVYGPEDAEVTIVVAHGYRGEHHGLEPVIAQFRGVRIIGPDMPGFGDSTPLTEVGHDIPGYAAWLGQFIEALGLTGRSIILGHSFGSIISTWGVANGLLSTEKLVLVNPIAASALEGPNAFLTRLTMAFYAFSMKLPRRTGEWMLRHWVIVQFMSSALTRTRDRELRRWIHDQHHTYFGNFADRETVVDAFNASVSMDISTVGANIDVPTLLIGAEHDSITSVAQLEELQAMMPNATLHVIPDVGHLIHYEKAHVAARYIVDFLGQGSVVDEPPIKA</sequence>
<dbReference type="GO" id="GO:0016787">
    <property type="term" value="F:hydrolase activity"/>
    <property type="evidence" value="ECO:0007669"/>
    <property type="project" value="UniProtKB-KW"/>
</dbReference>
<proteinExistence type="predicted"/>
<dbReference type="Proteomes" id="UP000294194">
    <property type="component" value="Unassembled WGS sequence"/>
</dbReference>
<dbReference type="InterPro" id="IPR029058">
    <property type="entry name" value="AB_hydrolase_fold"/>
</dbReference>
<dbReference type="PANTHER" id="PTHR43798:SF33">
    <property type="entry name" value="HYDROLASE, PUTATIVE (AFU_ORTHOLOGUE AFUA_2G14860)-RELATED"/>
    <property type="match status" value="1"/>
</dbReference>
<dbReference type="PRINTS" id="PR00111">
    <property type="entry name" value="ABHYDROLASE"/>
</dbReference>
<dbReference type="InterPro" id="IPR000073">
    <property type="entry name" value="AB_hydrolase_1"/>
</dbReference>
<dbReference type="PRINTS" id="PR00412">
    <property type="entry name" value="EPOXHYDRLASE"/>
</dbReference>
<gene>
    <name evidence="2" type="ORF">EYE40_04245</name>
</gene>